<accession>A0ABP3FTE0</accession>
<name>A0ABP3FTE0_9ACTN</name>
<evidence type="ECO:0000313" key="1">
    <source>
        <dbReference type="EMBL" id="GAA0325452.1"/>
    </source>
</evidence>
<protein>
    <submittedName>
        <fullName evidence="1">Uncharacterized protein</fullName>
    </submittedName>
</protein>
<comment type="caution">
    <text evidence="1">The sequence shown here is derived from an EMBL/GenBank/DDBJ whole genome shotgun (WGS) entry which is preliminary data.</text>
</comment>
<dbReference type="Proteomes" id="UP001501867">
    <property type="component" value="Unassembled WGS sequence"/>
</dbReference>
<gene>
    <name evidence="1" type="ORF">GCM10010302_75710</name>
</gene>
<proteinExistence type="predicted"/>
<evidence type="ECO:0000313" key="2">
    <source>
        <dbReference type="Proteomes" id="UP001501867"/>
    </source>
</evidence>
<reference evidence="2" key="1">
    <citation type="journal article" date="2019" name="Int. J. Syst. Evol. Microbiol.">
        <title>The Global Catalogue of Microorganisms (GCM) 10K type strain sequencing project: providing services to taxonomists for standard genome sequencing and annotation.</title>
        <authorList>
            <consortium name="The Broad Institute Genomics Platform"/>
            <consortium name="The Broad Institute Genome Sequencing Center for Infectious Disease"/>
            <person name="Wu L."/>
            <person name="Ma J."/>
        </authorList>
    </citation>
    <scope>NUCLEOTIDE SEQUENCE [LARGE SCALE GENOMIC DNA]</scope>
    <source>
        <strain evidence="2">JCM 4505</strain>
    </source>
</reference>
<sequence length="109" mass="11546">MARDGAAALTSRAVTAEAFARPVEWFALDDCEITDRGLSTPAVERIVQGRSARGEAAVQGATAAVTPMGEAATPAVLSEAARGGPRWTGRFRRRRVGGRLRRGRSSSHL</sequence>
<dbReference type="EMBL" id="BAAABV010000038">
    <property type="protein sequence ID" value="GAA0325452.1"/>
    <property type="molecule type" value="Genomic_DNA"/>
</dbReference>
<keyword evidence="2" id="KW-1185">Reference proteome</keyword>
<organism evidence="1 2">
    <name type="scientific">Streptomyces polychromogenes</name>
    <dbReference type="NCBI Taxonomy" id="67342"/>
    <lineage>
        <taxon>Bacteria</taxon>
        <taxon>Bacillati</taxon>
        <taxon>Actinomycetota</taxon>
        <taxon>Actinomycetes</taxon>
        <taxon>Kitasatosporales</taxon>
        <taxon>Streptomycetaceae</taxon>
        <taxon>Streptomyces</taxon>
    </lineage>
</organism>